<comment type="caution">
    <text evidence="9">The sequence shown here is derived from an EMBL/GenBank/DDBJ whole genome shotgun (WGS) entry which is preliminary data.</text>
</comment>
<evidence type="ECO:0000313" key="10">
    <source>
        <dbReference type="Proteomes" id="UP001069802"/>
    </source>
</evidence>
<keyword evidence="10" id="KW-1185">Reference proteome</keyword>
<dbReference type="CDD" id="cd01991">
    <property type="entry name" value="Asn_synthase_B_C"/>
    <property type="match status" value="1"/>
</dbReference>
<evidence type="ECO:0000256" key="3">
    <source>
        <dbReference type="ARBA" id="ARBA00012737"/>
    </source>
</evidence>
<dbReference type="Gene3D" id="3.60.20.10">
    <property type="entry name" value="Glutamine Phosphoribosylpyrophosphate, subunit 1, domain 1"/>
    <property type="match status" value="1"/>
</dbReference>
<dbReference type="Pfam" id="PF00733">
    <property type="entry name" value="Asn_synthase"/>
    <property type="match status" value="1"/>
</dbReference>
<dbReference type="PIRSF" id="PIRSF001589">
    <property type="entry name" value="Asn_synthetase_glu-h"/>
    <property type="match status" value="1"/>
</dbReference>
<dbReference type="GO" id="GO:0004066">
    <property type="term" value="F:asparagine synthase (glutamine-hydrolyzing) activity"/>
    <property type="evidence" value="ECO:0007669"/>
    <property type="project" value="UniProtKB-EC"/>
</dbReference>
<feature type="domain" description="Glutamine amidotransferase type-2" evidence="8">
    <location>
        <begin position="2"/>
        <end position="235"/>
    </location>
</feature>
<gene>
    <name evidence="9" type="primary">asnB</name>
    <name evidence="9" type="ORF">O4H49_16175</name>
</gene>
<evidence type="ECO:0000256" key="1">
    <source>
        <dbReference type="ARBA" id="ARBA00005187"/>
    </source>
</evidence>
<dbReference type="EMBL" id="JAPWGY010000007">
    <property type="protein sequence ID" value="MCZ4282324.1"/>
    <property type="molecule type" value="Genomic_DNA"/>
</dbReference>
<keyword evidence="4" id="KW-0547">Nucleotide-binding</keyword>
<evidence type="ECO:0000259" key="8">
    <source>
        <dbReference type="PROSITE" id="PS51278"/>
    </source>
</evidence>
<comment type="pathway">
    <text evidence="1">Amino-acid biosynthesis; L-asparagine biosynthesis; L-asparagine from L-aspartate (L-Gln route): step 1/1.</text>
</comment>
<dbReference type="PANTHER" id="PTHR43284">
    <property type="entry name" value="ASPARAGINE SYNTHETASE (GLUTAMINE-HYDROLYZING)"/>
    <property type="match status" value="1"/>
</dbReference>
<evidence type="ECO:0000256" key="6">
    <source>
        <dbReference type="ARBA" id="ARBA00022962"/>
    </source>
</evidence>
<dbReference type="InterPro" id="IPR033738">
    <property type="entry name" value="AsnB_N"/>
</dbReference>
<dbReference type="RefSeq" id="WP_269424475.1">
    <property type="nucleotide sequence ID" value="NZ_JAPWGY010000007.1"/>
</dbReference>
<dbReference type="Pfam" id="PF13537">
    <property type="entry name" value="GATase_7"/>
    <property type="match status" value="1"/>
</dbReference>
<dbReference type="EC" id="6.3.5.4" evidence="3"/>
<dbReference type="InterPro" id="IPR017932">
    <property type="entry name" value="GATase_2_dom"/>
</dbReference>
<dbReference type="PROSITE" id="PS51278">
    <property type="entry name" value="GATASE_TYPE_2"/>
    <property type="match status" value="1"/>
</dbReference>
<keyword evidence="6" id="KW-0315">Glutamine amidotransferase</keyword>
<protein>
    <recommendedName>
        <fullName evidence="3">asparagine synthase (glutamine-hydrolyzing)</fullName>
        <ecNumber evidence="3">6.3.5.4</ecNumber>
    </recommendedName>
</protein>
<dbReference type="InterPro" id="IPR029055">
    <property type="entry name" value="Ntn_hydrolases_N"/>
</dbReference>
<organism evidence="9 10">
    <name type="scientific">Kiloniella laminariae</name>
    <dbReference type="NCBI Taxonomy" id="454162"/>
    <lineage>
        <taxon>Bacteria</taxon>
        <taxon>Pseudomonadati</taxon>
        <taxon>Pseudomonadota</taxon>
        <taxon>Alphaproteobacteria</taxon>
        <taxon>Rhodospirillales</taxon>
        <taxon>Kiloniellaceae</taxon>
        <taxon>Kiloniella</taxon>
    </lineage>
</organism>
<accession>A0ABT4LMI8</accession>
<dbReference type="PANTHER" id="PTHR43284:SF1">
    <property type="entry name" value="ASPARAGINE SYNTHETASE"/>
    <property type="match status" value="1"/>
</dbReference>
<evidence type="ECO:0000256" key="2">
    <source>
        <dbReference type="ARBA" id="ARBA00005752"/>
    </source>
</evidence>
<comment type="catalytic activity">
    <reaction evidence="7">
        <text>L-aspartate + L-glutamine + ATP + H2O = L-asparagine + L-glutamate + AMP + diphosphate + H(+)</text>
        <dbReference type="Rhea" id="RHEA:12228"/>
        <dbReference type="ChEBI" id="CHEBI:15377"/>
        <dbReference type="ChEBI" id="CHEBI:15378"/>
        <dbReference type="ChEBI" id="CHEBI:29985"/>
        <dbReference type="ChEBI" id="CHEBI:29991"/>
        <dbReference type="ChEBI" id="CHEBI:30616"/>
        <dbReference type="ChEBI" id="CHEBI:33019"/>
        <dbReference type="ChEBI" id="CHEBI:58048"/>
        <dbReference type="ChEBI" id="CHEBI:58359"/>
        <dbReference type="ChEBI" id="CHEBI:456215"/>
        <dbReference type="EC" id="6.3.5.4"/>
    </reaction>
</comment>
<evidence type="ECO:0000256" key="5">
    <source>
        <dbReference type="ARBA" id="ARBA00022840"/>
    </source>
</evidence>
<evidence type="ECO:0000313" key="9">
    <source>
        <dbReference type="EMBL" id="MCZ4282324.1"/>
    </source>
</evidence>
<comment type="similarity">
    <text evidence="2">Belongs to the asparagine synthetase family.</text>
</comment>
<sequence length="650" mass="73565">MCGIAGYIKISSAELDTVKVLNDASKSIQHRGPDATGFGIWAKGQGIEINNHTSADFATKSPDVAFIHKRLAIIDTSTNGDQPIKSQDNRYLLIQNGEIYNYIELREELKKLGHVFHTESDTEVLLKSYIQWNCNAFERFIGMFAVAILDTESNEIILARDFFGIKPLFYTQTNNNFFFGSEIKSLLKFPGVRNKPNLSSVRDYLSLGLVNHNQDSFYASIKSINPGHYLKINLNTPQNVQIYKYYNRQTAKLTTKEISFQDAAQHLRKLFLESVQLHMRSDVPYGAALSGGVDSSAITAAMRIIGGSKANLQTFTYSTKNTTFDEESYADIMIQRAKTTSHKITLKPQNLLADLDKILHTQDEPFGSTSIYAQYKVFEEANNAGIKVILGGQGADEILAGYRSYYTAAVAGLIKSGQIVKALNLTHSLSKQGKVSLSNFLFRVITRLCPPVISKEIHRIYAETGINSTISWKWFEDNGVIGEYTDLPGTAKSLHQALEGDLSYFNLPGLLRYEDRNSMAHSLESRVPFVTPTIVDFVSSLPDEYLIDKNGQDKAVFRAAMRSLVPDEILDRTDKIGFQTPETDWFREITPWIRQTLKSDYFQDLPFFKTKDVKQCWQSFEEGHIEFPRSIWRWVNLAKWAEMNGLHFNE</sequence>
<proteinExistence type="inferred from homology"/>
<evidence type="ECO:0000256" key="4">
    <source>
        <dbReference type="ARBA" id="ARBA00022741"/>
    </source>
</evidence>
<dbReference type="InterPro" id="IPR051786">
    <property type="entry name" value="ASN_synthetase/amidase"/>
</dbReference>
<dbReference type="Proteomes" id="UP001069802">
    <property type="component" value="Unassembled WGS sequence"/>
</dbReference>
<name>A0ABT4LMI8_9PROT</name>
<dbReference type="InterPro" id="IPR014729">
    <property type="entry name" value="Rossmann-like_a/b/a_fold"/>
</dbReference>
<reference evidence="9" key="1">
    <citation type="submission" date="2022-12" db="EMBL/GenBank/DDBJ databases">
        <title>Bacterial isolates from different developmental stages of Nematostella vectensis.</title>
        <authorList>
            <person name="Fraune S."/>
        </authorList>
    </citation>
    <scope>NUCLEOTIDE SEQUENCE</scope>
    <source>
        <strain evidence="9">G21630-S1</strain>
    </source>
</reference>
<dbReference type="InterPro" id="IPR001962">
    <property type="entry name" value="Asn_synthase"/>
</dbReference>
<evidence type="ECO:0000256" key="7">
    <source>
        <dbReference type="ARBA" id="ARBA00048741"/>
    </source>
</evidence>
<dbReference type="NCBIfam" id="TIGR01536">
    <property type="entry name" value="asn_synth_AEB"/>
    <property type="match status" value="1"/>
</dbReference>
<dbReference type="InterPro" id="IPR006426">
    <property type="entry name" value="Asn_synth_AEB"/>
</dbReference>
<dbReference type="Gene3D" id="3.40.50.620">
    <property type="entry name" value="HUPs"/>
    <property type="match status" value="1"/>
</dbReference>
<dbReference type="CDD" id="cd00712">
    <property type="entry name" value="AsnB"/>
    <property type="match status" value="1"/>
</dbReference>
<keyword evidence="5" id="KW-0067">ATP-binding</keyword>
<dbReference type="SUPFAM" id="SSF56235">
    <property type="entry name" value="N-terminal nucleophile aminohydrolases (Ntn hydrolases)"/>
    <property type="match status" value="1"/>
</dbReference>
<dbReference type="SUPFAM" id="SSF52402">
    <property type="entry name" value="Adenine nucleotide alpha hydrolases-like"/>
    <property type="match status" value="1"/>
</dbReference>
<keyword evidence="9" id="KW-0436">Ligase</keyword>